<accession>A0ABN1H7T4</accession>
<evidence type="ECO:0000259" key="1">
    <source>
        <dbReference type="Pfam" id="PF13474"/>
    </source>
</evidence>
<name>A0ABN1H7T4_9ACTN</name>
<sequence>MTDLEKAVEQDTAAILEVHNGWNKSNLGLVAESMLPFFPEGDGYLQFNLNGFTYRGKADKAKLWRNLRAVGVDIVRLEEKEPPTIQVFGDVALLTSEAEAELVMPTPTGKLESGGTTHFRNTEFYRRDDGLGNPEWRIWHMHVSEAAPEGALKYGTE</sequence>
<evidence type="ECO:0000313" key="2">
    <source>
        <dbReference type="EMBL" id="GAA0631647.1"/>
    </source>
</evidence>
<organism evidence="2 3">
    <name type="scientific">Sporichthya brevicatena</name>
    <dbReference type="NCBI Taxonomy" id="171442"/>
    <lineage>
        <taxon>Bacteria</taxon>
        <taxon>Bacillati</taxon>
        <taxon>Actinomycetota</taxon>
        <taxon>Actinomycetes</taxon>
        <taxon>Sporichthyales</taxon>
        <taxon>Sporichthyaceae</taxon>
        <taxon>Sporichthya</taxon>
    </lineage>
</organism>
<dbReference type="InterPro" id="IPR037401">
    <property type="entry name" value="SnoaL-like"/>
</dbReference>
<evidence type="ECO:0000313" key="3">
    <source>
        <dbReference type="Proteomes" id="UP001500957"/>
    </source>
</evidence>
<comment type="caution">
    <text evidence="2">The sequence shown here is derived from an EMBL/GenBank/DDBJ whole genome shotgun (WGS) entry which is preliminary data.</text>
</comment>
<dbReference type="InterPro" id="IPR032710">
    <property type="entry name" value="NTF2-like_dom_sf"/>
</dbReference>
<keyword evidence="3" id="KW-1185">Reference proteome</keyword>
<dbReference type="Gene3D" id="3.10.450.50">
    <property type="match status" value="1"/>
</dbReference>
<dbReference type="EMBL" id="BAAAHE010000042">
    <property type="protein sequence ID" value="GAA0631647.1"/>
    <property type="molecule type" value="Genomic_DNA"/>
</dbReference>
<dbReference type="Proteomes" id="UP001500957">
    <property type="component" value="Unassembled WGS sequence"/>
</dbReference>
<protein>
    <recommendedName>
        <fullName evidence="1">SnoaL-like domain-containing protein</fullName>
    </recommendedName>
</protein>
<feature type="domain" description="SnoaL-like" evidence="1">
    <location>
        <begin position="57"/>
        <end position="146"/>
    </location>
</feature>
<dbReference type="SUPFAM" id="SSF54427">
    <property type="entry name" value="NTF2-like"/>
    <property type="match status" value="1"/>
</dbReference>
<dbReference type="RefSeq" id="WP_344607942.1">
    <property type="nucleotide sequence ID" value="NZ_BAAAHE010000042.1"/>
</dbReference>
<dbReference type="Pfam" id="PF13474">
    <property type="entry name" value="SnoaL_3"/>
    <property type="match status" value="1"/>
</dbReference>
<reference evidence="2 3" key="1">
    <citation type="journal article" date="2019" name="Int. J. Syst. Evol. Microbiol.">
        <title>The Global Catalogue of Microorganisms (GCM) 10K type strain sequencing project: providing services to taxonomists for standard genome sequencing and annotation.</title>
        <authorList>
            <consortium name="The Broad Institute Genomics Platform"/>
            <consortium name="The Broad Institute Genome Sequencing Center for Infectious Disease"/>
            <person name="Wu L."/>
            <person name="Ma J."/>
        </authorList>
    </citation>
    <scope>NUCLEOTIDE SEQUENCE [LARGE SCALE GENOMIC DNA]</scope>
    <source>
        <strain evidence="2 3">JCM 10671</strain>
    </source>
</reference>
<gene>
    <name evidence="2" type="ORF">GCM10009547_39360</name>
</gene>
<proteinExistence type="predicted"/>